<feature type="compositionally biased region" description="Polar residues" evidence="1">
    <location>
        <begin position="1"/>
        <end position="13"/>
    </location>
</feature>
<feature type="compositionally biased region" description="Polar residues" evidence="1">
    <location>
        <begin position="24"/>
        <end position="34"/>
    </location>
</feature>
<dbReference type="Proteomes" id="UP000325579">
    <property type="component" value="Unassembled WGS sequence"/>
</dbReference>
<evidence type="ECO:0000313" key="3">
    <source>
        <dbReference type="Proteomes" id="UP000325579"/>
    </source>
</evidence>
<feature type="compositionally biased region" description="Low complexity" evidence="1">
    <location>
        <begin position="42"/>
        <end position="54"/>
    </location>
</feature>
<accession>A0A5N7DNM1</accession>
<accession>A0A5N6HZ55</accession>
<dbReference type="EMBL" id="ML736745">
    <property type="protein sequence ID" value="KAE8407915.1"/>
    <property type="molecule type" value="Genomic_DNA"/>
</dbReference>
<gene>
    <name evidence="2" type="ORF">BDV37DRAFT_239391</name>
</gene>
<name>A0A5N6HZ55_9EURO</name>
<evidence type="ECO:0000313" key="2">
    <source>
        <dbReference type="EMBL" id="KAE8407915.1"/>
    </source>
</evidence>
<evidence type="ECO:0000256" key="1">
    <source>
        <dbReference type="SAM" id="MobiDB-lite"/>
    </source>
</evidence>
<feature type="region of interest" description="Disordered" evidence="1">
    <location>
        <begin position="1"/>
        <end position="87"/>
    </location>
</feature>
<dbReference type="AlphaFoldDB" id="A0A5N6HZ55"/>
<proteinExistence type="predicted"/>
<protein>
    <submittedName>
        <fullName evidence="2">Uncharacterized protein</fullName>
    </submittedName>
</protein>
<dbReference type="RefSeq" id="XP_031945234.1">
    <property type="nucleotide sequence ID" value="XM_032080958.1"/>
</dbReference>
<organism evidence="2 3">
    <name type="scientific">Aspergillus pseudonomiae</name>
    <dbReference type="NCBI Taxonomy" id="1506151"/>
    <lineage>
        <taxon>Eukaryota</taxon>
        <taxon>Fungi</taxon>
        <taxon>Dikarya</taxon>
        <taxon>Ascomycota</taxon>
        <taxon>Pezizomycotina</taxon>
        <taxon>Eurotiomycetes</taxon>
        <taxon>Eurotiomycetidae</taxon>
        <taxon>Eurotiales</taxon>
        <taxon>Aspergillaceae</taxon>
        <taxon>Aspergillus</taxon>
        <taxon>Aspergillus subgen. Circumdati</taxon>
    </lineage>
</organism>
<reference evidence="2 3" key="1">
    <citation type="submission" date="2019-04" db="EMBL/GenBank/DDBJ databases">
        <authorList>
            <consortium name="DOE Joint Genome Institute"/>
            <person name="Mondo S."/>
            <person name="Kjaerbolling I."/>
            <person name="Vesth T."/>
            <person name="Frisvad J.C."/>
            <person name="Nybo J.L."/>
            <person name="Theobald S."/>
            <person name="Kildgaard S."/>
            <person name="Isbrandt T."/>
            <person name="Kuo A."/>
            <person name="Sato A."/>
            <person name="Lyhne E.K."/>
            <person name="Kogle M.E."/>
            <person name="Wiebenga A."/>
            <person name="Kun R.S."/>
            <person name="Lubbers R.J."/>
            <person name="Makela M.R."/>
            <person name="Barry K."/>
            <person name="Chovatia M."/>
            <person name="Clum A."/>
            <person name="Daum C."/>
            <person name="Haridas S."/>
            <person name="He G."/>
            <person name="LaButti K."/>
            <person name="Lipzen A."/>
            <person name="Riley R."/>
            <person name="Salamov A."/>
            <person name="Simmons B.A."/>
            <person name="Magnuson J.K."/>
            <person name="Henrissat B."/>
            <person name="Mortensen U.H."/>
            <person name="Larsen T.O."/>
            <person name="Devries R.P."/>
            <person name="Grigoriev I.V."/>
            <person name="Machida M."/>
            <person name="Baker S.E."/>
            <person name="Andersen M.R."/>
            <person name="Cantor M.N."/>
            <person name="Hua S.X."/>
        </authorList>
    </citation>
    <scope>NUCLEOTIDE SEQUENCE [LARGE SCALE GENOMIC DNA]</scope>
    <source>
        <strain evidence="2 3">CBS 119388</strain>
    </source>
</reference>
<keyword evidence="3" id="KW-1185">Reference proteome</keyword>
<dbReference type="GeneID" id="43665649"/>
<dbReference type="OrthoDB" id="4502595at2759"/>
<sequence>MAFQTTRPSSTLLVPSRRPLAVPNNPTLSNTTGTFPPIRICSTSTSMSTSTVAESKSKSKSKAKSNSENQHVELNSRPTTVEYDFSSRPQPFLDPALWENVKAVDRLRREGEGVGEGDVYVKEKEEELRRKRAREAEFGEMAVRGRMGRWK</sequence>